<dbReference type="Proteomes" id="UP001362999">
    <property type="component" value="Unassembled WGS sequence"/>
</dbReference>
<dbReference type="EMBL" id="JAWWNJ010000096">
    <property type="protein sequence ID" value="KAK6996697.1"/>
    <property type="molecule type" value="Genomic_DNA"/>
</dbReference>
<organism evidence="2 3">
    <name type="scientific">Favolaschia claudopus</name>
    <dbReference type="NCBI Taxonomy" id="2862362"/>
    <lineage>
        <taxon>Eukaryota</taxon>
        <taxon>Fungi</taxon>
        <taxon>Dikarya</taxon>
        <taxon>Basidiomycota</taxon>
        <taxon>Agaricomycotina</taxon>
        <taxon>Agaricomycetes</taxon>
        <taxon>Agaricomycetidae</taxon>
        <taxon>Agaricales</taxon>
        <taxon>Marasmiineae</taxon>
        <taxon>Mycenaceae</taxon>
        <taxon>Favolaschia</taxon>
    </lineage>
</organism>
<evidence type="ECO:0000313" key="2">
    <source>
        <dbReference type="EMBL" id="KAK6996697.1"/>
    </source>
</evidence>
<protein>
    <submittedName>
        <fullName evidence="2">Uncharacterized protein</fullName>
    </submittedName>
</protein>
<feature type="region of interest" description="Disordered" evidence="1">
    <location>
        <begin position="112"/>
        <end position="134"/>
    </location>
</feature>
<sequence length="134" mass="14965">MEDPSQPIIRLIRRHPAYFLESYICGFWQFRPSLTPIFSEPAATASTELLDPSSRVHLRTENLTVTHRTTSLFSRIFDSSTAKPPHCRTPRDAQRVCLADYGDALPSRTTIGPPASPTCHLQHHAPPARISSTS</sequence>
<gene>
    <name evidence="2" type="ORF">R3P38DRAFT_3221814</name>
</gene>
<comment type="caution">
    <text evidence="2">The sequence shown here is derived from an EMBL/GenBank/DDBJ whole genome shotgun (WGS) entry which is preliminary data.</text>
</comment>
<dbReference type="AlphaFoldDB" id="A0AAW0A043"/>
<evidence type="ECO:0000313" key="3">
    <source>
        <dbReference type="Proteomes" id="UP001362999"/>
    </source>
</evidence>
<name>A0AAW0A043_9AGAR</name>
<evidence type="ECO:0000256" key="1">
    <source>
        <dbReference type="SAM" id="MobiDB-lite"/>
    </source>
</evidence>
<proteinExistence type="predicted"/>
<accession>A0AAW0A043</accession>
<keyword evidence="3" id="KW-1185">Reference proteome</keyword>
<reference evidence="2 3" key="1">
    <citation type="journal article" date="2024" name="J Genomics">
        <title>Draft genome sequencing and assembly of Favolaschia claudopus CIRM-BRFM 2984 isolated from oak limbs.</title>
        <authorList>
            <person name="Navarro D."/>
            <person name="Drula E."/>
            <person name="Chaduli D."/>
            <person name="Cazenave R."/>
            <person name="Ahrendt S."/>
            <person name="Wang J."/>
            <person name="Lipzen A."/>
            <person name="Daum C."/>
            <person name="Barry K."/>
            <person name="Grigoriev I.V."/>
            <person name="Favel A."/>
            <person name="Rosso M.N."/>
            <person name="Martin F."/>
        </authorList>
    </citation>
    <scope>NUCLEOTIDE SEQUENCE [LARGE SCALE GENOMIC DNA]</scope>
    <source>
        <strain evidence="2 3">CIRM-BRFM 2984</strain>
    </source>
</reference>